<organism evidence="2 3">
    <name type="scientific">Mesorhabditis belari</name>
    <dbReference type="NCBI Taxonomy" id="2138241"/>
    <lineage>
        <taxon>Eukaryota</taxon>
        <taxon>Metazoa</taxon>
        <taxon>Ecdysozoa</taxon>
        <taxon>Nematoda</taxon>
        <taxon>Chromadorea</taxon>
        <taxon>Rhabditida</taxon>
        <taxon>Rhabditina</taxon>
        <taxon>Rhabditomorpha</taxon>
        <taxon>Rhabditoidea</taxon>
        <taxon>Rhabditidae</taxon>
        <taxon>Mesorhabditinae</taxon>
        <taxon>Mesorhabditis</taxon>
    </lineage>
</organism>
<dbReference type="WBParaSite" id="MBELARI_LOCUS11042">
    <property type="protein sequence ID" value="MBELARI_LOCUS11042"/>
    <property type="gene ID" value="MBELARI_LOCUS11042"/>
</dbReference>
<sequence length="83" mass="9073">MASSSENGIPAAPPTPQKSLNTQERLFGDNMPTTPKKITPTFKSSIFETEAPPSPQRTPKKVIRTIERNPITGEVKKQQKVAA</sequence>
<evidence type="ECO:0000313" key="2">
    <source>
        <dbReference type="Proteomes" id="UP000887575"/>
    </source>
</evidence>
<name>A0AAF3EAT5_9BILA</name>
<feature type="region of interest" description="Disordered" evidence="1">
    <location>
        <begin position="1"/>
        <end position="61"/>
    </location>
</feature>
<feature type="compositionally biased region" description="Low complexity" evidence="1">
    <location>
        <begin position="32"/>
        <end position="43"/>
    </location>
</feature>
<proteinExistence type="predicted"/>
<dbReference type="AlphaFoldDB" id="A0AAF3EAT5"/>
<evidence type="ECO:0000256" key="1">
    <source>
        <dbReference type="SAM" id="MobiDB-lite"/>
    </source>
</evidence>
<keyword evidence="2" id="KW-1185">Reference proteome</keyword>
<reference evidence="3" key="1">
    <citation type="submission" date="2024-02" db="UniProtKB">
        <authorList>
            <consortium name="WormBaseParasite"/>
        </authorList>
    </citation>
    <scope>IDENTIFICATION</scope>
</reference>
<evidence type="ECO:0000313" key="3">
    <source>
        <dbReference type="WBParaSite" id="MBELARI_LOCUS11042"/>
    </source>
</evidence>
<dbReference type="Proteomes" id="UP000887575">
    <property type="component" value="Unassembled WGS sequence"/>
</dbReference>
<accession>A0AAF3EAT5</accession>
<protein>
    <submittedName>
        <fullName evidence="3">Uncharacterized protein</fullName>
    </submittedName>
</protein>